<sequence>MAIQAHANNLPRVAIGRDLHPKPKVANRPLGLDDIQSSPTLAQGGLDGHPGKPRHWAKDCPKCKVKKSANMVISEDGGTSGYGRERFLLVDGKQIACGYSWCWYGRSEVYFGKDRATKERAICPFNKEESS</sequence>
<gene>
    <name evidence="2" type="ORF">OSJNBa0063J18.14</name>
</gene>
<evidence type="ECO:0000256" key="1">
    <source>
        <dbReference type="SAM" id="MobiDB-lite"/>
    </source>
</evidence>
<accession>Q10GP9</accession>
<reference evidence="3" key="1">
    <citation type="journal article" date="2005" name="Nature">
        <title>The map-based sequence of the rice genome.</title>
        <authorList>
            <consortium name="International rice genome sequencing project (IRGSP)"/>
            <person name="Matsumoto T."/>
            <person name="Wu J."/>
            <person name="Kanamori H."/>
            <person name="Katayose Y."/>
            <person name="Fujisawa M."/>
            <person name="Namiki N."/>
            <person name="Mizuno H."/>
            <person name="Yamamoto K."/>
            <person name="Antonio B.A."/>
            <person name="Baba T."/>
            <person name="Sakata K."/>
            <person name="Nagamura Y."/>
            <person name="Aoki H."/>
            <person name="Arikawa K."/>
            <person name="Arita K."/>
            <person name="Bito T."/>
            <person name="Chiden Y."/>
            <person name="Fujitsuka N."/>
            <person name="Fukunaka R."/>
            <person name="Hamada M."/>
            <person name="Harada C."/>
            <person name="Hayashi A."/>
            <person name="Hijishita S."/>
            <person name="Honda M."/>
            <person name="Hosokawa S."/>
            <person name="Ichikawa Y."/>
            <person name="Idonuma A."/>
            <person name="Iijima M."/>
            <person name="Ikeda M."/>
            <person name="Ikeno M."/>
            <person name="Ito K."/>
            <person name="Ito S."/>
            <person name="Ito T."/>
            <person name="Ito Y."/>
            <person name="Ito Y."/>
            <person name="Iwabuchi A."/>
            <person name="Kamiya K."/>
            <person name="Karasawa W."/>
            <person name="Kurita K."/>
            <person name="Katagiri S."/>
            <person name="Kikuta A."/>
            <person name="Kobayashi H."/>
            <person name="Kobayashi N."/>
            <person name="Machita K."/>
            <person name="Maehara T."/>
            <person name="Masukawa M."/>
            <person name="Mizubayashi T."/>
            <person name="Mukai Y."/>
            <person name="Nagasaki H."/>
            <person name="Nagata Y."/>
            <person name="Naito S."/>
            <person name="Nakashima M."/>
            <person name="Nakama Y."/>
            <person name="Nakamichi Y."/>
            <person name="Nakamura M."/>
            <person name="Meguro A."/>
            <person name="Negishi M."/>
            <person name="Ohta I."/>
            <person name="Ohta T."/>
            <person name="Okamoto M."/>
            <person name="Ono N."/>
            <person name="Saji S."/>
            <person name="Sakaguchi M."/>
            <person name="Sakai K."/>
            <person name="Shibata M."/>
            <person name="Shimokawa T."/>
            <person name="Song J."/>
            <person name="Takazaki Y."/>
            <person name="Terasawa K."/>
            <person name="Tsugane M."/>
            <person name="Tsuji K."/>
            <person name="Ueda S."/>
            <person name="Waki K."/>
            <person name="Yamagata H."/>
            <person name="Yamamoto M."/>
            <person name="Yamamoto S."/>
            <person name="Yamane H."/>
            <person name="Yoshiki S."/>
            <person name="Yoshihara R."/>
            <person name="Yukawa K."/>
            <person name="Zhong H."/>
            <person name="Yano M."/>
            <person name="Yuan Q."/>
            <person name="Ouyang S."/>
            <person name="Liu J."/>
            <person name="Jones K.M."/>
            <person name="Gansberger K."/>
            <person name="Moffat K."/>
            <person name="Hill J."/>
            <person name="Bera J."/>
            <person name="Fadrosh D."/>
            <person name="Jin S."/>
            <person name="Johri S."/>
            <person name="Kim M."/>
            <person name="Overton L."/>
            <person name="Reardon M."/>
            <person name="Tsitrin T."/>
            <person name="Vuong H."/>
            <person name="Weaver B."/>
            <person name="Ciecko A."/>
            <person name="Tallon L."/>
            <person name="Jackson J."/>
            <person name="Pai G."/>
            <person name="Aken S.V."/>
            <person name="Utterback T."/>
            <person name="Reidmuller S."/>
            <person name="Feldblyum T."/>
            <person name="Hsiao J."/>
            <person name="Zismann V."/>
            <person name="Iobst S."/>
            <person name="de Vazeille A.R."/>
            <person name="Buell C.R."/>
            <person name="Ying K."/>
            <person name="Li Y."/>
            <person name="Lu T."/>
            <person name="Huang Y."/>
            <person name="Zhao Q."/>
            <person name="Feng Q."/>
            <person name="Zhang L."/>
            <person name="Zhu J."/>
            <person name="Weng Q."/>
            <person name="Mu J."/>
            <person name="Lu Y."/>
            <person name="Fan D."/>
            <person name="Liu Y."/>
            <person name="Guan J."/>
            <person name="Zhang Y."/>
            <person name="Yu S."/>
            <person name="Liu X."/>
            <person name="Zhang Y."/>
            <person name="Hong G."/>
            <person name="Han B."/>
            <person name="Choisne N."/>
            <person name="Demange N."/>
            <person name="Orjeda G."/>
            <person name="Samain S."/>
            <person name="Cattolico L."/>
            <person name="Pelletier E."/>
            <person name="Couloux A."/>
            <person name="Segurens B."/>
            <person name="Wincker P."/>
            <person name="D'Hont A."/>
            <person name="Scarpelli C."/>
            <person name="Weissenbach J."/>
            <person name="Salanoubat M."/>
            <person name="Quetier F."/>
            <person name="Yu Y."/>
            <person name="Kim H.R."/>
            <person name="Rambo T."/>
            <person name="Currie J."/>
            <person name="Collura K."/>
            <person name="Luo M."/>
            <person name="Yang T."/>
            <person name="Ammiraju J.S.S."/>
            <person name="Engler F."/>
            <person name="Soderlund C."/>
            <person name="Wing R.A."/>
            <person name="Palmer L.E."/>
            <person name="de la Bastide M."/>
            <person name="Spiegel L."/>
            <person name="Nascimento L."/>
            <person name="Zutavern T."/>
            <person name="O'Shaughnessy A."/>
            <person name="Dike S."/>
            <person name="Dedhia N."/>
            <person name="Preston R."/>
            <person name="Balija V."/>
            <person name="McCombie W.R."/>
            <person name="Chow T."/>
            <person name="Chen H."/>
            <person name="Chung M."/>
            <person name="Chen C."/>
            <person name="Shaw J."/>
            <person name="Wu H."/>
            <person name="Hsiao K."/>
            <person name="Chao Y."/>
            <person name="Chu M."/>
            <person name="Cheng C."/>
            <person name="Hour A."/>
            <person name="Lee P."/>
            <person name="Lin S."/>
            <person name="Lin Y."/>
            <person name="Liou J."/>
            <person name="Liu S."/>
            <person name="Hsing Y."/>
            <person name="Raghuvanshi S."/>
            <person name="Mohanty A."/>
            <person name="Bharti A.K."/>
            <person name="Gaur A."/>
            <person name="Gupta V."/>
            <person name="Kumar D."/>
            <person name="Ravi V."/>
            <person name="Vij S."/>
            <person name="Kapur A."/>
            <person name="Khurana P."/>
            <person name="Khurana P."/>
            <person name="Khurana J.P."/>
            <person name="Tyagi A.K."/>
            <person name="Gaikwad K."/>
            <person name="Singh A."/>
            <person name="Dalal V."/>
            <person name="Srivastava S."/>
            <person name="Dixit A."/>
            <person name="Pal A.K."/>
            <person name="Ghazi I.A."/>
            <person name="Yadav M."/>
            <person name="Pandit A."/>
            <person name="Bhargava A."/>
            <person name="Sureshbabu K."/>
            <person name="Batra K."/>
            <person name="Sharma T.R."/>
            <person name="Mohapatra T."/>
            <person name="Singh N.K."/>
            <person name="Messing J."/>
            <person name="Nelson A.B."/>
            <person name="Fuks G."/>
            <person name="Kavchok S."/>
            <person name="Keizer G."/>
            <person name="Linton E."/>
            <person name="Llaca V."/>
            <person name="Song R."/>
            <person name="Tanyolac B."/>
            <person name="Young S."/>
            <person name="Ho-Il K."/>
            <person name="Hahn J.H."/>
            <person name="Sangsakoo G."/>
            <person name="Vanavichit A."/>
            <person name="de Mattos Luiz.A.T."/>
            <person name="Zimmer P.D."/>
            <person name="Malone G."/>
            <person name="Dellagostin O."/>
            <person name="de Oliveira A.C."/>
            <person name="Bevan M."/>
            <person name="Bancroft I."/>
            <person name="Minx P."/>
            <person name="Cordum H."/>
            <person name="Wilson R."/>
            <person name="Cheng Z."/>
            <person name="Jin W."/>
            <person name="Jiang J."/>
            <person name="Leong S.A."/>
            <person name="Iwama H."/>
            <person name="Gojobori T."/>
            <person name="Itoh T."/>
            <person name="Niimura Y."/>
            <person name="Fujii Y."/>
            <person name="Habara T."/>
            <person name="Sakai H."/>
            <person name="Sato Y."/>
            <person name="Wilson G."/>
            <person name="Kumar K."/>
            <person name="McCouch S."/>
            <person name="Juretic N."/>
            <person name="Hoen D."/>
            <person name="Wright S."/>
            <person name="Bruskiewich R."/>
            <person name="Bureau T."/>
            <person name="Miyao A."/>
            <person name="Hirochika H."/>
            <person name="Nishikawa T."/>
            <person name="Kadowaki K."/>
            <person name="Sugiura M."/>
            <person name="Burr B."/>
            <person name="Sasaki T."/>
        </authorList>
    </citation>
    <scope>NUCLEOTIDE SEQUENCE [LARGE SCALE GENOMIC DNA]</scope>
    <source>
        <strain evidence="3">cv. Nipponbare</strain>
    </source>
</reference>
<dbReference type="EMBL" id="AC107206">
    <property type="protein sequence ID" value="AAT77046.1"/>
    <property type="molecule type" value="Genomic_DNA"/>
</dbReference>
<reference evidence="3" key="2">
    <citation type="journal article" date="2008" name="Nucleic Acids Res.">
        <title>The rice annotation project database (RAP-DB): 2008 update.</title>
        <authorList>
            <consortium name="The rice annotation project (RAP)"/>
        </authorList>
    </citation>
    <scope>GENOME REANNOTATION</scope>
    <source>
        <strain evidence="3">cv. Nipponbare</strain>
    </source>
</reference>
<name>Q10GP9_ORYSJ</name>
<organism evidence="2 3">
    <name type="scientific">Oryza sativa subsp. japonica</name>
    <name type="common">Rice</name>
    <dbReference type="NCBI Taxonomy" id="39947"/>
    <lineage>
        <taxon>Eukaryota</taxon>
        <taxon>Viridiplantae</taxon>
        <taxon>Streptophyta</taxon>
        <taxon>Embryophyta</taxon>
        <taxon>Tracheophyta</taxon>
        <taxon>Spermatophyta</taxon>
        <taxon>Magnoliopsida</taxon>
        <taxon>Liliopsida</taxon>
        <taxon>Poales</taxon>
        <taxon>Poaceae</taxon>
        <taxon>BOP clade</taxon>
        <taxon>Oryzoideae</taxon>
        <taxon>Oryzeae</taxon>
        <taxon>Oryzinae</taxon>
        <taxon>Oryza</taxon>
        <taxon>Oryza sativa</taxon>
    </lineage>
</organism>
<dbReference type="AlphaFoldDB" id="Q10GP9"/>
<feature type="region of interest" description="Disordered" evidence="1">
    <location>
        <begin position="14"/>
        <end position="57"/>
    </location>
</feature>
<proteinExistence type="predicted"/>
<evidence type="ECO:0000313" key="3">
    <source>
        <dbReference type="Proteomes" id="UP000000763"/>
    </source>
</evidence>
<dbReference type="Proteomes" id="UP000000763">
    <property type="component" value="Chromosome 3"/>
</dbReference>
<evidence type="ECO:0000313" key="2">
    <source>
        <dbReference type="EMBL" id="AAT77046.1"/>
    </source>
</evidence>
<protein>
    <submittedName>
        <fullName evidence="2">Retrotransposon polyprotein</fullName>
    </submittedName>
</protein>